<accession>A0AA42BQA1</accession>
<evidence type="ECO:0000313" key="2">
    <source>
        <dbReference type="EMBL" id="MCP8969657.1"/>
    </source>
</evidence>
<protein>
    <submittedName>
        <fullName evidence="2">Uncharacterized protein</fullName>
    </submittedName>
</protein>
<keyword evidence="3" id="KW-1185">Reference proteome</keyword>
<organism evidence="2 3">
    <name type="scientific">Ectobacillus ponti</name>
    <dbReference type="NCBI Taxonomy" id="2961894"/>
    <lineage>
        <taxon>Bacteria</taxon>
        <taxon>Bacillati</taxon>
        <taxon>Bacillota</taxon>
        <taxon>Bacilli</taxon>
        <taxon>Bacillales</taxon>
        <taxon>Bacillaceae</taxon>
        <taxon>Ectobacillus</taxon>
    </lineage>
</organism>
<dbReference type="Proteomes" id="UP001156102">
    <property type="component" value="Unassembled WGS sequence"/>
</dbReference>
<reference evidence="2" key="1">
    <citation type="submission" date="2022-07" db="EMBL/GenBank/DDBJ databases">
        <authorList>
            <person name="Li W.-J."/>
            <person name="Deng Q.-Q."/>
        </authorList>
    </citation>
    <scope>NUCLEOTIDE SEQUENCE</scope>
    <source>
        <strain evidence="2">SYSU M60031</strain>
    </source>
</reference>
<evidence type="ECO:0000256" key="1">
    <source>
        <dbReference type="SAM" id="MobiDB-lite"/>
    </source>
</evidence>
<dbReference type="RefSeq" id="WP_254759579.1">
    <property type="nucleotide sequence ID" value="NZ_JANCLT010000007.1"/>
</dbReference>
<evidence type="ECO:0000313" key="3">
    <source>
        <dbReference type="Proteomes" id="UP001156102"/>
    </source>
</evidence>
<gene>
    <name evidence="2" type="ORF">NK662_14075</name>
</gene>
<feature type="compositionally biased region" description="Basic and acidic residues" evidence="1">
    <location>
        <begin position="14"/>
        <end position="27"/>
    </location>
</feature>
<proteinExistence type="predicted"/>
<dbReference type="EMBL" id="JANCLT010000007">
    <property type="protein sequence ID" value="MCP8969657.1"/>
    <property type="molecule type" value="Genomic_DNA"/>
</dbReference>
<feature type="region of interest" description="Disordered" evidence="1">
    <location>
        <begin position="1"/>
        <end position="28"/>
    </location>
</feature>
<sequence length="106" mass="11882">MVPLKQTKAGRNNSHFEEKGSGTKKSENGTIFLKSETISSKNETIPVGGLFGSWHSCFKKKEMAKKHSSASVSIHRSVSGIWNFRKKLHASFIFEKHDLCCILSKQ</sequence>
<name>A0AA42BQA1_9BACI</name>
<dbReference type="AlphaFoldDB" id="A0AA42BQA1"/>
<comment type="caution">
    <text evidence="2">The sequence shown here is derived from an EMBL/GenBank/DDBJ whole genome shotgun (WGS) entry which is preliminary data.</text>
</comment>